<name>A0A2M7VAT4_9BACT</name>
<protein>
    <recommendedName>
        <fullName evidence="4">EF-hand domain-containing protein</fullName>
    </recommendedName>
</protein>
<sequence>MPPEQKSKPAQEALQTLERQKANTQAVKNITNTIEEAAKQKITLNYLNKLALDGDIAAVTAIETLNKLTESDIPEVIDLDTSDEKFGYEEIQKMRENNKQRQEILDRIKDIIETYYTKYTASLKDAERKKENVDTSLKILEIKRENETRLWLNDVDKDKQMTLKEIDSTYGKVIGLWVDLIRDIKIHEGLSEDDFDITISFTELENGEAVKKVDALRKKLQEEKTTVEQQKETLTDKIRHLFGRNSKKETATNTLSKKIDYLYSMRTAIENFQKEYAQEKRRLENDKEKQKELEQQLHEIENRLTLLQKVAGVSKESSAK</sequence>
<proteinExistence type="predicted"/>
<keyword evidence="1" id="KW-0175">Coiled coil</keyword>
<comment type="caution">
    <text evidence="2">The sequence shown here is derived from an EMBL/GenBank/DDBJ whole genome shotgun (WGS) entry which is preliminary data.</text>
</comment>
<accession>A0A2M7VAT4</accession>
<feature type="coiled-coil region" evidence="1">
    <location>
        <begin position="210"/>
        <end position="237"/>
    </location>
</feature>
<feature type="coiled-coil region" evidence="1">
    <location>
        <begin position="269"/>
        <end position="310"/>
    </location>
</feature>
<evidence type="ECO:0008006" key="4">
    <source>
        <dbReference type="Google" id="ProtNLM"/>
    </source>
</evidence>
<dbReference type="Proteomes" id="UP000231453">
    <property type="component" value="Unassembled WGS sequence"/>
</dbReference>
<gene>
    <name evidence="2" type="ORF">COX80_02505</name>
</gene>
<dbReference type="EMBL" id="PFPL01000036">
    <property type="protein sequence ID" value="PIZ96035.1"/>
    <property type="molecule type" value="Genomic_DNA"/>
</dbReference>
<organism evidence="2 3">
    <name type="scientific">Candidatus Magasanikbacteria bacterium CG_4_10_14_0_2_um_filter_33_14</name>
    <dbReference type="NCBI Taxonomy" id="1974636"/>
    <lineage>
        <taxon>Bacteria</taxon>
        <taxon>Candidatus Magasanikiibacteriota</taxon>
    </lineage>
</organism>
<reference evidence="3" key="1">
    <citation type="submission" date="2017-09" db="EMBL/GenBank/DDBJ databases">
        <title>Depth-based differentiation of microbial function through sediment-hosted aquifers and enrichment of novel symbionts in the deep terrestrial subsurface.</title>
        <authorList>
            <person name="Probst A.J."/>
            <person name="Ladd B."/>
            <person name="Jarett J.K."/>
            <person name="Geller-Mcgrath D.E."/>
            <person name="Sieber C.M.K."/>
            <person name="Emerson J.B."/>
            <person name="Anantharaman K."/>
            <person name="Thomas B.C."/>
            <person name="Malmstrom R."/>
            <person name="Stieglmeier M."/>
            <person name="Klingl A."/>
            <person name="Woyke T."/>
            <person name="Ryan C.M."/>
            <person name="Banfield J.F."/>
        </authorList>
    </citation>
    <scope>NUCLEOTIDE SEQUENCE [LARGE SCALE GENOMIC DNA]</scope>
</reference>
<evidence type="ECO:0000313" key="2">
    <source>
        <dbReference type="EMBL" id="PIZ96035.1"/>
    </source>
</evidence>
<evidence type="ECO:0000313" key="3">
    <source>
        <dbReference type="Proteomes" id="UP000231453"/>
    </source>
</evidence>
<dbReference type="AlphaFoldDB" id="A0A2M7VAT4"/>
<evidence type="ECO:0000256" key="1">
    <source>
        <dbReference type="SAM" id="Coils"/>
    </source>
</evidence>